<evidence type="ECO:0000259" key="1">
    <source>
        <dbReference type="Pfam" id="PF13115"/>
    </source>
</evidence>
<gene>
    <name evidence="2" type="ORF">QY95_03822</name>
</gene>
<evidence type="ECO:0000313" key="2">
    <source>
        <dbReference type="EMBL" id="KKB34710.1"/>
    </source>
</evidence>
<comment type="caution">
    <text evidence="2">The sequence shown here is derived from an EMBL/GenBank/DDBJ whole genome shotgun (WGS) entry which is preliminary data.</text>
</comment>
<dbReference type="AlphaFoldDB" id="A0A0F5HNU6"/>
<reference evidence="2" key="1">
    <citation type="submission" date="2015-02" db="EMBL/GenBank/DDBJ databases">
        <title>Genome Assembly of Bacillaceae bacterium MTCC 8252.</title>
        <authorList>
            <person name="Verma A."/>
            <person name="Khatri I."/>
            <person name="Mual P."/>
            <person name="Subramanian S."/>
            <person name="Krishnamurthi S."/>
        </authorList>
    </citation>
    <scope>NUCLEOTIDE SEQUENCE [LARGE SCALE GENOMIC DNA]</scope>
    <source>
        <strain evidence="2">MTCC 8252</strain>
    </source>
</reference>
<dbReference type="EMBL" id="JWIR02000080">
    <property type="protein sequence ID" value="KKB34710.1"/>
    <property type="molecule type" value="Genomic_DNA"/>
</dbReference>
<evidence type="ECO:0000313" key="3">
    <source>
        <dbReference type="Proteomes" id="UP000031563"/>
    </source>
</evidence>
<sequence length="111" mass="12610">MLEVEILVPEKISLNQETILKVQVTQGKEYVEDAKEVKFELWKENQKKNSELLLAEHQGNGIYSVNKTFDEKGTYHLQTHVTARSLHTMPTKKLVVGELPKEETQSSGEGS</sequence>
<accession>A0A0F5HNU6</accession>
<dbReference type="Proteomes" id="UP000031563">
    <property type="component" value="Unassembled WGS sequence"/>
</dbReference>
<protein>
    <recommendedName>
        <fullName evidence="1">YtkA-like domain-containing protein</fullName>
    </recommendedName>
</protein>
<proteinExistence type="predicted"/>
<organism evidence="2 3">
    <name type="scientific">Bacillus thermotolerans</name>
    <name type="common">Quasibacillus thermotolerans</name>
    <dbReference type="NCBI Taxonomy" id="1221996"/>
    <lineage>
        <taxon>Bacteria</taxon>
        <taxon>Bacillati</taxon>
        <taxon>Bacillota</taxon>
        <taxon>Bacilli</taxon>
        <taxon>Bacillales</taxon>
        <taxon>Bacillaceae</taxon>
        <taxon>Bacillus</taxon>
    </lineage>
</organism>
<dbReference type="InterPro" id="IPR032693">
    <property type="entry name" value="YtkA-like_dom"/>
</dbReference>
<dbReference type="STRING" id="1221996.QY95_03822"/>
<keyword evidence="3" id="KW-1185">Reference proteome</keyword>
<name>A0A0F5HNU6_BACTR</name>
<dbReference type="Pfam" id="PF13115">
    <property type="entry name" value="YtkA"/>
    <property type="match status" value="1"/>
</dbReference>
<feature type="domain" description="YtkA-like" evidence="1">
    <location>
        <begin position="2"/>
        <end position="80"/>
    </location>
</feature>